<dbReference type="InterPro" id="IPR021005">
    <property type="entry name" value="Znf_CGNR"/>
</dbReference>
<name>A0ABS7QIZ5_9ACTN</name>
<evidence type="ECO:0000313" key="3">
    <source>
        <dbReference type="EMBL" id="MBY8883147.1"/>
    </source>
</evidence>
<sequence length="123" mass="12930">MTSFPSPPTCEDHAGAGAKRAPAGGFGALPAAAADLAARGGRARLKRCKDPSCHTGMFDKTRNSSDLQCSSACGTRMAARACRSRDKSSSWTRRATARWRSAYLRRCSGLGEQRVVRGGAAPA</sequence>
<evidence type="ECO:0000259" key="2">
    <source>
        <dbReference type="Pfam" id="PF11706"/>
    </source>
</evidence>
<dbReference type="RefSeq" id="WP_222970096.1">
    <property type="nucleotide sequence ID" value="NZ_JAINZZ010000117.1"/>
</dbReference>
<gene>
    <name evidence="3" type="ORF">K7862_36755</name>
</gene>
<feature type="compositionally biased region" description="Low complexity" evidence="1">
    <location>
        <begin position="15"/>
        <end position="24"/>
    </location>
</feature>
<dbReference type="InterPro" id="IPR023286">
    <property type="entry name" value="ABATE_dom_sf"/>
</dbReference>
<comment type="caution">
    <text evidence="3">The sequence shown here is derived from an EMBL/GenBank/DDBJ whole genome shotgun (WGS) entry which is preliminary data.</text>
</comment>
<dbReference type="Proteomes" id="UP000778578">
    <property type="component" value="Unassembled WGS sequence"/>
</dbReference>
<evidence type="ECO:0000256" key="1">
    <source>
        <dbReference type="SAM" id="MobiDB-lite"/>
    </source>
</evidence>
<dbReference type="Gene3D" id="1.10.3300.10">
    <property type="entry name" value="Jann2411-like domain"/>
    <property type="match status" value="1"/>
</dbReference>
<evidence type="ECO:0000313" key="4">
    <source>
        <dbReference type="Proteomes" id="UP000778578"/>
    </source>
</evidence>
<dbReference type="SUPFAM" id="SSF160904">
    <property type="entry name" value="Jann2411-like"/>
    <property type="match status" value="1"/>
</dbReference>
<dbReference type="EMBL" id="JAINZZ010000117">
    <property type="protein sequence ID" value="MBY8883147.1"/>
    <property type="molecule type" value="Genomic_DNA"/>
</dbReference>
<feature type="domain" description="Zinc finger CGNR" evidence="2">
    <location>
        <begin position="44"/>
        <end position="85"/>
    </location>
</feature>
<proteinExistence type="predicted"/>
<feature type="region of interest" description="Disordered" evidence="1">
    <location>
        <begin position="1"/>
        <end position="24"/>
    </location>
</feature>
<accession>A0ABS7QIZ5</accession>
<protein>
    <submittedName>
        <fullName evidence="3">CGNR zinc finger domain-containing protein</fullName>
    </submittedName>
</protein>
<dbReference type="Pfam" id="PF11706">
    <property type="entry name" value="zf-CGNR"/>
    <property type="match status" value="1"/>
</dbReference>
<reference evidence="3 4" key="1">
    <citation type="submission" date="2021-08" db="EMBL/GenBank/DDBJ databases">
        <title>WGS of actinomycetes from Thailand.</title>
        <authorList>
            <person name="Thawai C."/>
        </authorList>
    </citation>
    <scope>NUCLEOTIDE SEQUENCE [LARGE SCALE GENOMIC DNA]</scope>
    <source>
        <strain evidence="3 4">PLK6-54</strain>
    </source>
</reference>
<organism evidence="3 4">
    <name type="scientific">Actinacidiphila acidipaludis</name>
    <dbReference type="NCBI Taxonomy" id="2873382"/>
    <lineage>
        <taxon>Bacteria</taxon>
        <taxon>Bacillati</taxon>
        <taxon>Actinomycetota</taxon>
        <taxon>Actinomycetes</taxon>
        <taxon>Kitasatosporales</taxon>
        <taxon>Streptomycetaceae</taxon>
        <taxon>Actinacidiphila</taxon>
    </lineage>
</organism>
<keyword evidence="4" id="KW-1185">Reference proteome</keyword>